<evidence type="ECO:0000313" key="10">
    <source>
        <dbReference type="Proteomes" id="UP000361468"/>
    </source>
</evidence>
<evidence type="ECO:0000256" key="1">
    <source>
        <dbReference type="ARBA" id="ARBA00009437"/>
    </source>
</evidence>
<evidence type="ECO:0000256" key="5">
    <source>
        <dbReference type="SAM" id="MobiDB-lite"/>
    </source>
</evidence>
<dbReference type="CDD" id="cd08462">
    <property type="entry name" value="PBP2_NodD"/>
    <property type="match status" value="1"/>
</dbReference>
<dbReference type="PANTHER" id="PTHR30118:SF6">
    <property type="entry name" value="HTH-TYPE TRANSCRIPTIONAL REGULATOR LEUO"/>
    <property type="match status" value="1"/>
</dbReference>
<dbReference type="AlphaFoldDB" id="A0A378YXM7"/>
<dbReference type="GO" id="GO:0003700">
    <property type="term" value="F:DNA-binding transcription factor activity"/>
    <property type="evidence" value="ECO:0007669"/>
    <property type="project" value="InterPro"/>
</dbReference>
<dbReference type="Proteomes" id="UP000361468">
    <property type="component" value="Unassembled WGS sequence"/>
</dbReference>
<evidence type="ECO:0000256" key="3">
    <source>
        <dbReference type="ARBA" id="ARBA00023125"/>
    </source>
</evidence>
<dbReference type="Gene3D" id="1.10.10.10">
    <property type="entry name" value="Winged helix-like DNA-binding domain superfamily/Winged helix DNA-binding domain"/>
    <property type="match status" value="1"/>
</dbReference>
<dbReference type="InterPro" id="IPR036388">
    <property type="entry name" value="WH-like_DNA-bd_sf"/>
</dbReference>
<sequence length="337" mass="37508">MRFNKLDLNQLVVLDALLSTRSVGKAAERLFLSQPATSCSLARLREYFEDELLVPVGKAQVLTPLAEELVKPVRDVLLQIQTITRARPTFDHATSTRRFTIEASDYVISVFLSEVVKHAAKLAPLMQFDLRAISPQTPEHLENGEAELLIAPEFARVAGHPAEPLFEDTFSCLVCAQYQTVGDNLTEDEYFDAAHVGVEWGGGRRTTFDARLLSTSNRTRRQTVIAPTFTLIPMLLVGTSRIATLPSRLAYQMAQRFPLRVLECPVGIPAFTENLQWHKYQERDPAIAWLRSLFRETAQRLPPISGHIVKNGVGSSAAGRAKDKRAKAAGSRKTSKN</sequence>
<dbReference type="Pfam" id="PF00126">
    <property type="entry name" value="HTH_1"/>
    <property type="match status" value="1"/>
</dbReference>
<dbReference type="SUPFAM" id="SSF46785">
    <property type="entry name" value="Winged helix' DNA-binding domain"/>
    <property type="match status" value="1"/>
</dbReference>
<dbReference type="SUPFAM" id="SSF53850">
    <property type="entry name" value="Periplasmic binding protein-like II"/>
    <property type="match status" value="1"/>
</dbReference>
<dbReference type="PROSITE" id="PS50931">
    <property type="entry name" value="HTH_LYSR"/>
    <property type="match status" value="1"/>
</dbReference>
<keyword evidence="10" id="KW-1185">Reference proteome</keyword>
<dbReference type="EMBL" id="CABPSO010000008">
    <property type="protein sequence ID" value="VVE67865.1"/>
    <property type="molecule type" value="Genomic_DNA"/>
</dbReference>
<proteinExistence type="inferred from homology"/>
<dbReference type="RefSeq" id="WP_038620343.1">
    <property type="nucleotide sequence ID" value="NZ_CABPSO010000008.1"/>
</dbReference>
<evidence type="ECO:0000313" key="9">
    <source>
        <dbReference type="Proteomes" id="UP000254573"/>
    </source>
</evidence>
<dbReference type="PANTHER" id="PTHR30118">
    <property type="entry name" value="HTH-TYPE TRANSCRIPTIONAL REGULATOR LEUO-RELATED"/>
    <property type="match status" value="1"/>
</dbReference>
<dbReference type="InterPro" id="IPR005119">
    <property type="entry name" value="LysR_subst-bd"/>
</dbReference>
<evidence type="ECO:0000256" key="4">
    <source>
        <dbReference type="ARBA" id="ARBA00023163"/>
    </source>
</evidence>
<comment type="similarity">
    <text evidence="1">Belongs to the LysR transcriptional regulatory family.</text>
</comment>
<dbReference type="KEGG" id="ppnm:LV28_21290"/>
<feature type="region of interest" description="Disordered" evidence="5">
    <location>
        <begin position="312"/>
        <end position="337"/>
    </location>
</feature>
<dbReference type="Pfam" id="PF03466">
    <property type="entry name" value="LysR_substrate"/>
    <property type="match status" value="1"/>
</dbReference>
<dbReference type="EMBL" id="UGSG01000001">
    <property type="protein sequence ID" value="SUA81317.1"/>
    <property type="molecule type" value="Genomic_DNA"/>
</dbReference>
<dbReference type="GO" id="GO:0003677">
    <property type="term" value="F:DNA binding"/>
    <property type="evidence" value="ECO:0007669"/>
    <property type="project" value="UniProtKB-KW"/>
</dbReference>
<reference evidence="7 9" key="1">
    <citation type="submission" date="2018-06" db="EMBL/GenBank/DDBJ databases">
        <authorList>
            <consortium name="Pathogen Informatics"/>
            <person name="Doyle S."/>
        </authorList>
    </citation>
    <scope>NUCLEOTIDE SEQUENCE [LARGE SCALE GENOMIC DNA]</scope>
    <source>
        <strain evidence="7 9">NCTC13160</strain>
    </source>
</reference>
<evidence type="ECO:0000313" key="8">
    <source>
        <dbReference type="EMBL" id="VVE67865.1"/>
    </source>
</evidence>
<dbReference type="Proteomes" id="UP000254573">
    <property type="component" value="Unassembled WGS sequence"/>
</dbReference>
<evidence type="ECO:0000313" key="7">
    <source>
        <dbReference type="EMBL" id="SUA81317.1"/>
    </source>
</evidence>
<keyword evidence="2" id="KW-0805">Transcription regulation</keyword>
<gene>
    <name evidence="7" type="primary">nodD2_2</name>
    <name evidence="7" type="ORF">NCTC13160_04198</name>
    <name evidence="8" type="ORF">PPN31119_02743</name>
</gene>
<dbReference type="Gene3D" id="3.40.190.10">
    <property type="entry name" value="Periplasmic binding protein-like II"/>
    <property type="match status" value="2"/>
</dbReference>
<accession>A0A378YXM7</accession>
<dbReference type="InterPro" id="IPR000847">
    <property type="entry name" value="LysR_HTH_N"/>
</dbReference>
<reference evidence="8 10" key="2">
    <citation type="submission" date="2019-08" db="EMBL/GenBank/DDBJ databases">
        <authorList>
            <person name="Peeters C."/>
        </authorList>
    </citation>
    <scope>NUCLEOTIDE SEQUENCE [LARGE SCALE GENOMIC DNA]</scope>
    <source>
        <strain evidence="8 10">LMG 31119</strain>
    </source>
</reference>
<protein>
    <submittedName>
        <fullName evidence="8">LysR family transcriptional regulator</fullName>
    </submittedName>
    <submittedName>
        <fullName evidence="7">Nodulation protein D 2</fullName>
    </submittedName>
</protein>
<keyword evidence="4" id="KW-0804">Transcription</keyword>
<keyword evidence="3" id="KW-0238">DNA-binding</keyword>
<feature type="compositionally biased region" description="Low complexity" evidence="5">
    <location>
        <begin position="328"/>
        <end position="337"/>
    </location>
</feature>
<dbReference type="InterPro" id="IPR037416">
    <property type="entry name" value="NodD_PBP2"/>
</dbReference>
<feature type="domain" description="HTH lysR-type" evidence="6">
    <location>
        <begin position="6"/>
        <end position="63"/>
    </location>
</feature>
<organism evidence="7 9">
    <name type="scientific">Pandoraea pnomenusa</name>
    <dbReference type="NCBI Taxonomy" id="93220"/>
    <lineage>
        <taxon>Bacteria</taxon>
        <taxon>Pseudomonadati</taxon>
        <taxon>Pseudomonadota</taxon>
        <taxon>Betaproteobacteria</taxon>
        <taxon>Burkholderiales</taxon>
        <taxon>Burkholderiaceae</taxon>
        <taxon>Pandoraea</taxon>
    </lineage>
</organism>
<evidence type="ECO:0000256" key="2">
    <source>
        <dbReference type="ARBA" id="ARBA00023015"/>
    </source>
</evidence>
<name>A0A378YXM7_9BURK</name>
<dbReference type="InterPro" id="IPR050389">
    <property type="entry name" value="LysR-type_TF"/>
</dbReference>
<evidence type="ECO:0000259" key="6">
    <source>
        <dbReference type="PROSITE" id="PS50931"/>
    </source>
</evidence>
<dbReference type="InterPro" id="IPR036390">
    <property type="entry name" value="WH_DNA-bd_sf"/>
</dbReference>